<feature type="transmembrane region" description="Helical" evidence="7">
    <location>
        <begin position="82"/>
        <end position="101"/>
    </location>
</feature>
<evidence type="ECO:0000256" key="1">
    <source>
        <dbReference type="ARBA" id="ARBA00004141"/>
    </source>
</evidence>
<sequence length="205" mass="23968">MLSVHIILIIAICVVSFLAFNRPELMSRFQFNAWSIVHRKQYLRLFSHGFLHGDWIHLFINMFVLWSFGTAVLFYFEHYLPGMTVIRFLILFFSALAFSSFYSLIKHKDNPQYNAVGASGAVSAVVFVSIFFDPYNPVYLFGFIRIPGIIFGALYLWYSAHMARKQVDNIGHDAHFWGAVYGFIFPLFYEPKLFLHFIERLTSFM</sequence>
<gene>
    <name evidence="9" type="ORF">EV194_11085</name>
</gene>
<keyword evidence="4" id="KW-0378">Hydrolase</keyword>
<evidence type="ECO:0000256" key="2">
    <source>
        <dbReference type="ARBA" id="ARBA00009045"/>
    </source>
</evidence>
<dbReference type="InterPro" id="IPR022764">
    <property type="entry name" value="Peptidase_S54_rhomboid_dom"/>
</dbReference>
<evidence type="ECO:0000256" key="3">
    <source>
        <dbReference type="ARBA" id="ARBA00022692"/>
    </source>
</evidence>
<reference evidence="9 10" key="1">
    <citation type="submission" date="2019-03" db="EMBL/GenBank/DDBJ databases">
        <title>Genomic Encyclopedia of Type Strains, Phase IV (KMG-IV): sequencing the most valuable type-strain genomes for metagenomic binning, comparative biology and taxonomic classification.</title>
        <authorList>
            <person name="Goeker M."/>
        </authorList>
    </citation>
    <scope>NUCLEOTIDE SEQUENCE [LARGE SCALE GENOMIC DNA]</scope>
    <source>
        <strain evidence="9 10">DSM 24179</strain>
    </source>
</reference>
<comment type="caution">
    <text evidence="9">The sequence shown here is derived from an EMBL/GenBank/DDBJ whole genome shotgun (WGS) entry which is preliminary data.</text>
</comment>
<dbReference type="EMBL" id="SLWK01000010">
    <property type="protein sequence ID" value="TCO07086.1"/>
    <property type="molecule type" value="Genomic_DNA"/>
</dbReference>
<dbReference type="InterPro" id="IPR035952">
    <property type="entry name" value="Rhomboid-like_sf"/>
</dbReference>
<dbReference type="GO" id="GO:0004252">
    <property type="term" value="F:serine-type endopeptidase activity"/>
    <property type="evidence" value="ECO:0007669"/>
    <property type="project" value="InterPro"/>
</dbReference>
<dbReference type="GO" id="GO:0016020">
    <property type="term" value="C:membrane"/>
    <property type="evidence" value="ECO:0007669"/>
    <property type="project" value="UniProtKB-SubCell"/>
</dbReference>
<dbReference type="AlphaFoldDB" id="A0A4R2GGI5"/>
<evidence type="ECO:0000259" key="8">
    <source>
        <dbReference type="Pfam" id="PF01694"/>
    </source>
</evidence>
<feature type="transmembrane region" description="Helical" evidence="7">
    <location>
        <begin position="55"/>
        <end position="76"/>
    </location>
</feature>
<dbReference type="RefSeq" id="WP_132434422.1">
    <property type="nucleotide sequence ID" value="NZ_SLWK01000010.1"/>
</dbReference>
<keyword evidence="3 7" id="KW-0812">Transmembrane</keyword>
<evidence type="ECO:0000256" key="6">
    <source>
        <dbReference type="ARBA" id="ARBA00023136"/>
    </source>
</evidence>
<evidence type="ECO:0000313" key="10">
    <source>
        <dbReference type="Proteomes" id="UP000295221"/>
    </source>
</evidence>
<evidence type="ECO:0000256" key="7">
    <source>
        <dbReference type="SAM" id="Phobius"/>
    </source>
</evidence>
<feature type="domain" description="Peptidase S54 rhomboid" evidence="8">
    <location>
        <begin position="40"/>
        <end position="187"/>
    </location>
</feature>
<accession>A0A4R2GGI5</accession>
<dbReference type="OrthoDB" id="9807874at2"/>
<feature type="transmembrane region" description="Helical" evidence="7">
    <location>
        <begin position="170"/>
        <end position="189"/>
    </location>
</feature>
<evidence type="ECO:0000313" key="9">
    <source>
        <dbReference type="EMBL" id="TCO07086.1"/>
    </source>
</evidence>
<feature type="transmembrane region" description="Helical" evidence="7">
    <location>
        <begin position="138"/>
        <end position="158"/>
    </location>
</feature>
<comment type="similarity">
    <text evidence="2">Belongs to the peptidase S54 family.</text>
</comment>
<comment type="subcellular location">
    <subcellularLocation>
        <location evidence="1">Membrane</location>
        <topology evidence="1">Multi-pass membrane protein</topology>
    </subcellularLocation>
</comment>
<evidence type="ECO:0000256" key="4">
    <source>
        <dbReference type="ARBA" id="ARBA00022801"/>
    </source>
</evidence>
<dbReference type="InterPro" id="IPR050925">
    <property type="entry name" value="Rhomboid_protease_S54"/>
</dbReference>
<proteinExistence type="inferred from homology"/>
<keyword evidence="10" id="KW-1185">Reference proteome</keyword>
<feature type="transmembrane region" description="Helical" evidence="7">
    <location>
        <begin position="6"/>
        <end position="21"/>
    </location>
</feature>
<dbReference type="PANTHER" id="PTHR43731:SF14">
    <property type="entry name" value="PRESENILIN-ASSOCIATED RHOMBOID-LIKE PROTEIN, MITOCHONDRIAL"/>
    <property type="match status" value="1"/>
</dbReference>
<keyword evidence="9" id="KW-0645">Protease</keyword>
<evidence type="ECO:0000256" key="5">
    <source>
        <dbReference type="ARBA" id="ARBA00022989"/>
    </source>
</evidence>
<dbReference type="PANTHER" id="PTHR43731">
    <property type="entry name" value="RHOMBOID PROTEASE"/>
    <property type="match status" value="1"/>
</dbReference>
<dbReference type="SUPFAM" id="SSF144091">
    <property type="entry name" value="Rhomboid-like"/>
    <property type="match status" value="1"/>
</dbReference>
<dbReference type="Proteomes" id="UP000295221">
    <property type="component" value="Unassembled WGS sequence"/>
</dbReference>
<protein>
    <submittedName>
        <fullName evidence="9">Membrane associated rhomboid family serine protease</fullName>
    </submittedName>
</protein>
<keyword evidence="6 7" id="KW-0472">Membrane</keyword>
<dbReference type="Pfam" id="PF01694">
    <property type="entry name" value="Rhomboid"/>
    <property type="match status" value="1"/>
</dbReference>
<organism evidence="9 10">
    <name type="scientific">Natronoflexus pectinivorans</name>
    <dbReference type="NCBI Taxonomy" id="682526"/>
    <lineage>
        <taxon>Bacteria</taxon>
        <taxon>Pseudomonadati</taxon>
        <taxon>Bacteroidota</taxon>
        <taxon>Bacteroidia</taxon>
        <taxon>Marinilabiliales</taxon>
        <taxon>Marinilabiliaceae</taxon>
        <taxon>Natronoflexus</taxon>
    </lineage>
</organism>
<name>A0A4R2GGI5_9BACT</name>
<keyword evidence="5 7" id="KW-1133">Transmembrane helix</keyword>
<dbReference type="GO" id="GO:0006508">
    <property type="term" value="P:proteolysis"/>
    <property type="evidence" value="ECO:0007669"/>
    <property type="project" value="UniProtKB-KW"/>
</dbReference>
<dbReference type="Gene3D" id="1.20.1540.10">
    <property type="entry name" value="Rhomboid-like"/>
    <property type="match status" value="1"/>
</dbReference>
<feature type="transmembrane region" description="Helical" evidence="7">
    <location>
        <begin position="113"/>
        <end position="132"/>
    </location>
</feature>